<dbReference type="GO" id="GO:0003677">
    <property type="term" value="F:DNA binding"/>
    <property type="evidence" value="ECO:0007669"/>
    <property type="project" value="InterPro"/>
</dbReference>
<feature type="compositionally biased region" description="Basic residues" evidence="1">
    <location>
        <begin position="91"/>
        <end position="103"/>
    </location>
</feature>
<dbReference type="SMART" id="SM00384">
    <property type="entry name" value="AT_hook"/>
    <property type="match status" value="7"/>
</dbReference>
<dbReference type="EMBL" id="SGPM01000154">
    <property type="protein sequence ID" value="THH28842.1"/>
    <property type="molecule type" value="Genomic_DNA"/>
</dbReference>
<feature type="compositionally biased region" description="Polar residues" evidence="1">
    <location>
        <begin position="142"/>
        <end position="158"/>
    </location>
</feature>
<dbReference type="Proteomes" id="UP000308730">
    <property type="component" value="Unassembled WGS sequence"/>
</dbReference>
<dbReference type="PRINTS" id="PR00929">
    <property type="entry name" value="ATHOOK"/>
</dbReference>
<evidence type="ECO:0000313" key="3">
    <source>
        <dbReference type="Proteomes" id="UP000308730"/>
    </source>
</evidence>
<gene>
    <name evidence="2" type="ORF">EUX98_g5343</name>
</gene>
<feature type="compositionally biased region" description="Acidic residues" evidence="1">
    <location>
        <begin position="124"/>
        <end position="136"/>
    </location>
</feature>
<evidence type="ECO:0000256" key="1">
    <source>
        <dbReference type="SAM" id="MobiDB-lite"/>
    </source>
</evidence>
<feature type="region of interest" description="Disordered" evidence="1">
    <location>
        <begin position="1"/>
        <end position="37"/>
    </location>
</feature>
<organism evidence="2 3">
    <name type="scientific">Antrodiella citrinella</name>
    <dbReference type="NCBI Taxonomy" id="2447956"/>
    <lineage>
        <taxon>Eukaryota</taxon>
        <taxon>Fungi</taxon>
        <taxon>Dikarya</taxon>
        <taxon>Basidiomycota</taxon>
        <taxon>Agaricomycotina</taxon>
        <taxon>Agaricomycetes</taxon>
        <taxon>Polyporales</taxon>
        <taxon>Steccherinaceae</taxon>
        <taxon>Antrodiella</taxon>
    </lineage>
</organism>
<feature type="compositionally biased region" description="Low complexity" evidence="1">
    <location>
        <begin position="463"/>
        <end position="472"/>
    </location>
</feature>
<feature type="compositionally biased region" description="Basic residues" evidence="1">
    <location>
        <begin position="242"/>
        <end position="251"/>
    </location>
</feature>
<name>A0A4S4MRT1_9APHY</name>
<feature type="region of interest" description="Disordered" evidence="1">
    <location>
        <begin position="91"/>
        <end position="711"/>
    </location>
</feature>
<keyword evidence="3" id="KW-1185">Reference proteome</keyword>
<accession>A0A4S4MRT1</accession>
<protein>
    <submittedName>
        <fullName evidence="2">Uncharacterized protein</fullName>
    </submittedName>
</protein>
<feature type="compositionally biased region" description="Pro residues" evidence="1">
    <location>
        <begin position="693"/>
        <end position="703"/>
    </location>
</feature>
<reference evidence="2 3" key="1">
    <citation type="submission" date="2019-02" db="EMBL/GenBank/DDBJ databases">
        <title>Genome sequencing of the rare red list fungi Antrodiella citrinella (Flaviporus citrinellus).</title>
        <authorList>
            <person name="Buettner E."/>
            <person name="Kellner H."/>
        </authorList>
    </citation>
    <scope>NUCLEOTIDE SEQUENCE [LARGE SCALE GENOMIC DNA]</scope>
    <source>
        <strain evidence="2 3">DSM 108506</strain>
    </source>
</reference>
<evidence type="ECO:0000313" key="2">
    <source>
        <dbReference type="EMBL" id="THH28842.1"/>
    </source>
</evidence>
<feature type="compositionally biased region" description="Basic residues" evidence="1">
    <location>
        <begin position="551"/>
        <end position="562"/>
    </location>
</feature>
<feature type="compositionally biased region" description="Polar residues" evidence="1">
    <location>
        <begin position="260"/>
        <end position="274"/>
    </location>
</feature>
<feature type="region of interest" description="Disordered" evidence="1">
    <location>
        <begin position="727"/>
        <end position="752"/>
    </location>
</feature>
<feature type="compositionally biased region" description="Pro residues" evidence="1">
    <location>
        <begin position="641"/>
        <end position="651"/>
    </location>
</feature>
<dbReference type="AlphaFoldDB" id="A0A4S4MRT1"/>
<feature type="compositionally biased region" description="Gly residues" evidence="1">
    <location>
        <begin position="730"/>
        <end position="740"/>
    </location>
</feature>
<dbReference type="InterPro" id="IPR017956">
    <property type="entry name" value="AT_hook_DNA-bd_motif"/>
</dbReference>
<dbReference type="OrthoDB" id="10690984at2759"/>
<comment type="caution">
    <text evidence="2">The sequence shown here is derived from an EMBL/GenBank/DDBJ whole genome shotgun (WGS) entry which is preliminary data.</text>
</comment>
<proteinExistence type="predicted"/>
<sequence>MDEPNASAFLSRPNIEPEAEPIHEEADSDINLEDDKPDFPWHKLRATTIISVVRDLGLKYHAKSVAQNITILRVVENDGLEVAELVRGTCKPRGRRSRSRGRASSRAGDEADDNYSGRSKYNETDVEEGDEEEEQFIDSLVSIEQQSSSPVKSPTKQQPLPEEPGDLSLSIGEMTRQEDEEPELDPGKPSSSARKALRQEEEESEPEPNPEPPRPRRGRPPGLRNKSQSRPPGVPVGEIPAVRRKPGRPRKQPLPDDVTSIATSVAATPVSSTPRRGRPPKKRDVDEDDNAPRPPSRPRGRPPKARPLSLGGVGEVPPPHIEKIGPPKRQPGRPRKREQQPGFEKVGPPKRGPRRPRRIRDEELEPEAGPSAGGAGNVAEFKTGPPKRGSGRPRKVREEEPVAGPSPSIRGDEEDMNMDVIVETVETVDEVGPVQDPPPPSREPGGVTHSPRKAQPTLERPAAEVAAAQEQAPSPKKRGRPPGQRALAPPVEAPVPVSPLKHGPLVKRKPSGQEAAAGPSKQTNEDRPLSPLVVEEGPSTSDHPDMSPRTPPKRGRPPGKRARTSDVAAIDKTGTNVFGGAERPAKRGKPSKSPKYVDANFVVDDSDTESPSRKNMTTTLPVAPPSPVKTGPPKKRGRPPGTRPPPAPAPIPALSLPRASKFKPSASRPVTGQMRGKGKGKSMERVASSVEPDPQPPLSPSPSPEGVKSQLVPIPMEVDAIMSAEESTVVGGGSSAGGAGSSQDPAPVPAARRTDPFAFDFAVSPRSGSGGGDPFTVGRTPKFVKDVCGEAVYGSVDVIWPGCRLRLL</sequence>